<dbReference type="Pfam" id="PF02371">
    <property type="entry name" value="Transposase_20"/>
    <property type="match status" value="1"/>
</dbReference>
<dbReference type="PANTHER" id="PTHR33055:SF16">
    <property type="entry name" value="TRANSPOSASE FOR INSERTION SEQUENCE ELEMENT IS1547"/>
    <property type="match status" value="1"/>
</dbReference>
<feature type="coiled-coil region" evidence="1">
    <location>
        <begin position="227"/>
        <end position="261"/>
    </location>
</feature>
<evidence type="ECO:0000256" key="1">
    <source>
        <dbReference type="SAM" id="Coils"/>
    </source>
</evidence>
<keyword evidence="5" id="KW-1185">Reference proteome</keyword>
<dbReference type="InterPro" id="IPR002525">
    <property type="entry name" value="Transp_IS110-like_N"/>
</dbReference>
<feature type="domain" description="Transposase IS110-like N-terminal" evidence="2">
    <location>
        <begin position="47"/>
        <end position="190"/>
    </location>
</feature>
<sequence length="381" mass="41369">MVAYGRPENASVPHQRLFLVGHTALAGNLIRAGQPAAMPQPIEVIGGIDTHTDVHQAAVIDTIGRHLATEAFPTTPEGYRRLLAWLRSYGQVLMVGMEGTGSYGAELARHLRANEITLVEVDRPDRRARRAADKSDPVDAYAAATAVLSGRANGTPKDRDGTVEAIRTLRVVRASAVKARTQTINQLKALIITAPAATRDALRSLTTTELIRRLVASRPGSDLTTPAAAVKLALKRLAKRYQHLSEEIADADAELRALITHTAPGLLALPGVGTETAGQLLVTAGDNPDRLASEASFAHLCAAAPVPASSGRTDRHRLNRGGDRQANRALHTIVLVRMRHDPRTRDYVARRTLEGLKTKDIFRCLKRFIAREVYRHLTSAR</sequence>
<dbReference type="Proteomes" id="UP001500418">
    <property type="component" value="Unassembled WGS sequence"/>
</dbReference>
<dbReference type="EMBL" id="BAAAID010000135">
    <property type="protein sequence ID" value="GAA0961288.1"/>
    <property type="molecule type" value="Genomic_DNA"/>
</dbReference>
<dbReference type="InterPro" id="IPR003346">
    <property type="entry name" value="Transposase_20"/>
</dbReference>
<dbReference type="NCBIfam" id="NF033542">
    <property type="entry name" value="transpos_IS110"/>
    <property type="match status" value="1"/>
</dbReference>
<evidence type="ECO:0000259" key="2">
    <source>
        <dbReference type="Pfam" id="PF01548"/>
    </source>
</evidence>
<dbReference type="InterPro" id="IPR047650">
    <property type="entry name" value="Transpos_IS110"/>
</dbReference>
<proteinExistence type="predicted"/>
<accession>A0ABN1RPT5</accession>
<keyword evidence="1" id="KW-0175">Coiled coil</keyword>
<gene>
    <name evidence="4" type="ORF">GCM10009575_095470</name>
</gene>
<dbReference type="PANTHER" id="PTHR33055">
    <property type="entry name" value="TRANSPOSASE FOR INSERTION SEQUENCE ELEMENT IS1111A"/>
    <property type="match status" value="1"/>
</dbReference>
<reference evidence="4 5" key="1">
    <citation type="journal article" date="2019" name="Int. J. Syst. Evol. Microbiol.">
        <title>The Global Catalogue of Microorganisms (GCM) 10K type strain sequencing project: providing services to taxonomists for standard genome sequencing and annotation.</title>
        <authorList>
            <consortium name="The Broad Institute Genomics Platform"/>
            <consortium name="The Broad Institute Genome Sequencing Center for Infectious Disease"/>
            <person name="Wu L."/>
            <person name="Ma J."/>
        </authorList>
    </citation>
    <scope>NUCLEOTIDE SEQUENCE [LARGE SCALE GENOMIC DNA]</scope>
    <source>
        <strain evidence="4 5">JCM 11444</strain>
    </source>
</reference>
<comment type="caution">
    <text evidence="4">The sequence shown here is derived from an EMBL/GenBank/DDBJ whole genome shotgun (WGS) entry which is preliminary data.</text>
</comment>
<evidence type="ECO:0000313" key="4">
    <source>
        <dbReference type="EMBL" id="GAA0961288.1"/>
    </source>
</evidence>
<evidence type="ECO:0000259" key="3">
    <source>
        <dbReference type="Pfam" id="PF02371"/>
    </source>
</evidence>
<organism evidence="4 5">
    <name type="scientific">Streptomyces rhizosphaericus</name>
    <dbReference type="NCBI Taxonomy" id="114699"/>
    <lineage>
        <taxon>Bacteria</taxon>
        <taxon>Bacillati</taxon>
        <taxon>Actinomycetota</taxon>
        <taxon>Actinomycetes</taxon>
        <taxon>Kitasatosporales</taxon>
        <taxon>Streptomycetaceae</taxon>
        <taxon>Streptomyces</taxon>
        <taxon>Streptomyces violaceusniger group</taxon>
    </lineage>
</organism>
<feature type="domain" description="Transposase IS116/IS110/IS902 C-terminal" evidence="3">
    <location>
        <begin position="266"/>
        <end position="348"/>
    </location>
</feature>
<dbReference type="Pfam" id="PF01548">
    <property type="entry name" value="DEDD_Tnp_IS110"/>
    <property type="match status" value="1"/>
</dbReference>
<protein>
    <submittedName>
        <fullName evidence="4">IS110 family transposase</fullName>
    </submittedName>
</protein>
<name>A0ABN1RPT5_9ACTN</name>
<evidence type="ECO:0000313" key="5">
    <source>
        <dbReference type="Proteomes" id="UP001500418"/>
    </source>
</evidence>